<evidence type="ECO:0000256" key="5">
    <source>
        <dbReference type="ARBA" id="ARBA00022737"/>
    </source>
</evidence>
<evidence type="ECO:0000256" key="2">
    <source>
        <dbReference type="ARBA" id="ARBA00012251"/>
    </source>
</evidence>
<feature type="region of interest" description="Disordered" evidence="9">
    <location>
        <begin position="444"/>
        <end position="468"/>
    </location>
</feature>
<dbReference type="EMBL" id="KE145352">
    <property type="protein sequence ID" value="EPE36508.1"/>
    <property type="molecule type" value="Genomic_DNA"/>
</dbReference>
<keyword evidence="5" id="KW-0677">Repeat</keyword>
<evidence type="ECO:0000256" key="6">
    <source>
        <dbReference type="ARBA" id="ARBA00022771"/>
    </source>
</evidence>
<dbReference type="GO" id="GO:0016567">
    <property type="term" value="P:protein ubiquitination"/>
    <property type="evidence" value="ECO:0007669"/>
    <property type="project" value="InterPro"/>
</dbReference>
<protein>
    <recommendedName>
        <fullName evidence="2">RBR-type E3 ubiquitin transferase</fullName>
        <ecNumber evidence="2">2.3.2.31</ecNumber>
    </recommendedName>
</protein>
<evidence type="ECO:0000313" key="12">
    <source>
        <dbReference type="Proteomes" id="UP000016922"/>
    </source>
</evidence>
<reference evidence="11 12" key="1">
    <citation type="journal article" date="2013" name="BMC Genomics">
        <title>Genomics-driven discovery of the pneumocandin biosynthetic gene cluster in the fungus Glarea lozoyensis.</title>
        <authorList>
            <person name="Chen L."/>
            <person name="Yue Q."/>
            <person name="Zhang X."/>
            <person name="Xiang M."/>
            <person name="Wang C."/>
            <person name="Li S."/>
            <person name="Che Y."/>
            <person name="Ortiz-Lopez F.J."/>
            <person name="Bills G.F."/>
            <person name="Liu X."/>
            <person name="An Z."/>
        </authorList>
    </citation>
    <scope>NUCLEOTIDE SEQUENCE [LARGE SCALE GENOMIC DNA]</scope>
    <source>
        <strain evidence="12">ATCC 20868 / MF5171</strain>
    </source>
</reference>
<comment type="catalytic activity">
    <reaction evidence="1">
        <text>[E2 ubiquitin-conjugating enzyme]-S-ubiquitinyl-L-cysteine + [acceptor protein]-L-lysine = [E2 ubiquitin-conjugating enzyme]-L-cysteine + [acceptor protein]-N(6)-ubiquitinyl-L-lysine.</text>
        <dbReference type="EC" id="2.3.2.31"/>
    </reaction>
</comment>
<evidence type="ECO:0000256" key="3">
    <source>
        <dbReference type="ARBA" id="ARBA00022679"/>
    </source>
</evidence>
<dbReference type="InterPro" id="IPR044066">
    <property type="entry name" value="TRIAD_supradom"/>
</dbReference>
<dbReference type="SMART" id="SM00647">
    <property type="entry name" value="IBR"/>
    <property type="match status" value="2"/>
</dbReference>
<proteinExistence type="predicted"/>
<dbReference type="InterPro" id="IPR013083">
    <property type="entry name" value="Znf_RING/FYVE/PHD"/>
</dbReference>
<evidence type="ECO:0000256" key="4">
    <source>
        <dbReference type="ARBA" id="ARBA00022723"/>
    </source>
</evidence>
<dbReference type="PROSITE" id="PS00518">
    <property type="entry name" value="ZF_RING_1"/>
    <property type="match status" value="1"/>
</dbReference>
<keyword evidence="4" id="KW-0479">Metal-binding</keyword>
<dbReference type="RefSeq" id="XP_008075823.1">
    <property type="nucleotide sequence ID" value="XM_008077632.1"/>
</dbReference>
<dbReference type="Pfam" id="PF01485">
    <property type="entry name" value="IBR"/>
    <property type="match status" value="1"/>
</dbReference>
<keyword evidence="12" id="KW-1185">Reference proteome</keyword>
<feature type="compositionally biased region" description="Low complexity" evidence="9">
    <location>
        <begin position="83"/>
        <end position="97"/>
    </location>
</feature>
<dbReference type="HOGENOM" id="CLU_584004_0_0_1"/>
<dbReference type="CDD" id="cd20335">
    <property type="entry name" value="BRcat_RBR"/>
    <property type="match status" value="1"/>
</dbReference>
<keyword evidence="7" id="KW-0833">Ubl conjugation pathway</keyword>
<dbReference type="GO" id="GO:0061630">
    <property type="term" value="F:ubiquitin protein ligase activity"/>
    <property type="evidence" value="ECO:0007669"/>
    <property type="project" value="UniProtKB-EC"/>
</dbReference>
<evidence type="ECO:0000256" key="1">
    <source>
        <dbReference type="ARBA" id="ARBA00001798"/>
    </source>
</evidence>
<evidence type="ECO:0000259" key="10">
    <source>
        <dbReference type="PROSITE" id="PS51873"/>
    </source>
</evidence>
<accession>S3EE05</accession>
<dbReference type="KEGG" id="glz:GLAREA_08671"/>
<evidence type="ECO:0000256" key="7">
    <source>
        <dbReference type="ARBA" id="ARBA00022786"/>
    </source>
</evidence>
<dbReference type="SUPFAM" id="SSF57850">
    <property type="entry name" value="RING/U-box"/>
    <property type="match status" value="2"/>
</dbReference>
<organism evidence="11 12">
    <name type="scientific">Glarea lozoyensis (strain ATCC 20868 / MF5171)</name>
    <dbReference type="NCBI Taxonomy" id="1116229"/>
    <lineage>
        <taxon>Eukaryota</taxon>
        <taxon>Fungi</taxon>
        <taxon>Dikarya</taxon>
        <taxon>Ascomycota</taxon>
        <taxon>Pezizomycotina</taxon>
        <taxon>Leotiomycetes</taxon>
        <taxon>Helotiales</taxon>
        <taxon>Helotiaceae</taxon>
        <taxon>Glarea</taxon>
    </lineage>
</organism>
<dbReference type="Pfam" id="PF22191">
    <property type="entry name" value="IBR_1"/>
    <property type="match status" value="1"/>
</dbReference>
<keyword evidence="8" id="KW-0862">Zinc</keyword>
<evidence type="ECO:0000313" key="11">
    <source>
        <dbReference type="EMBL" id="EPE36508.1"/>
    </source>
</evidence>
<sequence>MVTPRNIRYSLERWKTASIGKYSKPEYKRKTSSTASSTGEPLSMSDGIDCTYLGPQTVPSGYNPQDVEITQSGDSTSTQSNSEPGITNGETENTNTPTILHNEPDTMEPAIISGPPAILAGPPDDGMSICSLTTWDTTTSWADAMFRTISEAQDLSNISDETIPQWKESVFSQGQWLIDPEPPEADSDLGSLAVLERAQAEIEQAAAHKMACSVCWELKDPSEFPPHPPSSSCHHCIAECCTSCLTFSIDNSLQTRYWNDIRCPSCDEHIGYEGMKEFASPEAFMEYDKRALTHYLSSVPNFRYCTSPTCNFGQIHVATKLGSDTLPPRIACSMCSVISCSRHNVPWHEGETCEEFDARLAIQNKEQDKGSKKEVKRITKACPKKNCGLRIDKNGGCQHMTCLCGHEFCWDCLKDYPGHTWICPSRRPRRCVRYVGNAFLRMRPGRQRQRRNTRRNRRHRRNDDTDDD</sequence>
<dbReference type="Proteomes" id="UP000016922">
    <property type="component" value="Unassembled WGS sequence"/>
</dbReference>
<dbReference type="PROSITE" id="PS51873">
    <property type="entry name" value="TRIAD"/>
    <property type="match status" value="1"/>
</dbReference>
<evidence type="ECO:0000256" key="9">
    <source>
        <dbReference type="SAM" id="MobiDB-lite"/>
    </source>
</evidence>
<feature type="region of interest" description="Disordered" evidence="9">
    <location>
        <begin position="20"/>
        <end position="97"/>
    </location>
</feature>
<dbReference type="EC" id="2.3.2.31" evidence="2"/>
<keyword evidence="6" id="KW-0863">Zinc-finger</keyword>
<dbReference type="GeneID" id="19467719"/>
<dbReference type="eggNOG" id="KOG1812">
    <property type="taxonomic scope" value="Eukaryota"/>
</dbReference>
<dbReference type="OrthoDB" id="1431934at2759"/>
<dbReference type="Gene3D" id="1.20.120.1750">
    <property type="match status" value="1"/>
</dbReference>
<feature type="domain" description="RING-type" evidence="10">
    <location>
        <begin position="208"/>
        <end position="435"/>
    </location>
</feature>
<dbReference type="InterPro" id="IPR031127">
    <property type="entry name" value="E3_UB_ligase_RBR"/>
</dbReference>
<evidence type="ECO:0000256" key="8">
    <source>
        <dbReference type="ARBA" id="ARBA00022833"/>
    </source>
</evidence>
<name>S3EE05_GLAL2</name>
<dbReference type="CDD" id="cd20336">
    <property type="entry name" value="Rcat_RBR"/>
    <property type="match status" value="1"/>
</dbReference>
<feature type="compositionally biased region" description="Polar residues" evidence="9">
    <location>
        <begin position="57"/>
        <end position="82"/>
    </location>
</feature>
<dbReference type="Gene3D" id="3.30.40.10">
    <property type="entry name" value="Zinc/RING finger domain, C3HC4 (zinc finger)"/>
    <property type="match status" value="1"/>
</dbReference>
<dbReference type="InterPro" id="IPR002867">
    <property type="entry name" value="IBR_dom"/>
</dbReference>
<dbReference type="GO" id="GO:0008270">
    <property type="term" value="F:zinc ion binding"/>
    <property type="evidence" value="ECO:0007669"/>
    <property type="project" value="UniProtKB-KW"/>
</dbReference>
<dbReference type="STRING" id="1116229.S3EE05"/>
<dbReference type="PANTHER" id="PTHR11685">
    <property type="entry name" value="RBR FAMILY RING FINGER AND IBR DOMAIN-CONTAINING"/>
    <property type="match status" value="1"/>
</dbReference>
<dbReference type="AlphaFoldDB" id="S3EE05"/>
<dbReference type="InterPro" id="IPR017907">
    <property type="entry name" value="Znf_RING_CS"/>
</dbReference>
<keyword evidence="3" id="KW-0808">Transferase</keyword>
<gene>
    <name evidence="11" type="ORF">GLAREA_08671</name>
</gene>
<feature type="compositionally biased region" description="Basic residues" evidence="9">
    <location>
        <begin position="444"/>
        <end position="460"/>
    </location>
</feature>